<keyword evidence="3" id="KW-0813">Transport</keyword>
<evidence type="ECO:0000256" key="1">
    <source>
        <dbReference type="ARBA" id="ARBA00004608"/>
    </source>
</evidence>
<dbReference type="GO" id="GO:0032511">
    <property type="term" value="P:late endosome to vacuole transport via multivesicular body sorting pathway"/>
    <property type="evidence" value="ECO:0007669"/>
    <property type="project" value="TreeGrafter"/>
</dbReference>
<dbReference type="Gene3D" id="6.10.140.1230">
    <property type="match status" value="1"/>
</dbReference>
<evidence type="ECO:0000313" key="9">
    <source>
        <dbReference type="Proteomes" id="UP000179807"/>
    </source>
</evidence>
<organism evidence="8 9">
    <name type="scientific">Tritrichomonas foetus</name>
    <dbReference type="NCBI Taxonomy" id="1144522"/>
    <lineage>
        <taxon>Eukaryota</taxon>
        <taxon>Metamonada</taxon>
        <taxon>Parabasalia</taxon>
        <taxon>Tritrichomonadida</taxon>
        <taxon>Tritrichomonadidae</taxon>
        <taxon>Tritrichomonas</taxon>
    </lineage>
</organism>
<dbReference type="GO" id="GO:0000815">
    <property type="term" value="C:ESCRT III complex"/>
    <property type="evidence" value="ECO:0007669"/>
    <property type="project" value="TreeGrafter"/>
</dbReference>
<sequence length="207" mass="23535">MGCSGSKAKPVNKAEQVSKEKTDQAILDLKITRDRLKKYQKQQEHCSELELQKAKELLKNKQTDRARIVLKQKKAREVYINNAEKMLQNIEQQIYNIENKQMEMEVFDNLKATNDILKHMNDLMPVEEVERIMDENAEQNDRLEEIGDLLAQNMSKEDTQAVEDDLDALLAEFEAENGGAEAESESSSSVEEAAPVKAKPQKVAMPA</sequence>
<dbReference type="Pfam" id="PF03357">
    <property type="entry name" value="Snf7"/>
    <property type="match status" value="1"/>
</dbReference>
<evidence type="ECO:0000256" key="5">
    <source>
        <dbReference type="ARBA" id="ARBA00022927"/>
    </source>
</evidence>
<evidence type="ECO:0000256" key="7">
    <source>
        <dbReference type="SAM" id="MobiDB-lite"/>
    </source>
</evidence>
<evidence type="ECO:0000256" key="6">
    <source>
        <dbReference type="ARBA" id="ARBA00023136"/>
    </source>
</evidence>
<keyword evidence="6" id="KW-0472">Membrane</keyword>
<evidence type="ECO:0000256" key="3">
    <source>
        <dbReference type="ARBA" id="ARBA00022448"/>
    </source>
</evidence>
<accession>A0A1J4KI98</accession>
<dbReference type="PANTHER" id="PTHR22761:SF5">
    <property type="entry name" value="CHARGED MULTIVESICULAR BODY PROTEIN 6"/>
    <property type="match status" value="1"/>
</dbReference>
<evidence type="ECO:0000256" key="2">
    <source>
        <dbReference type="ARBA" id="ARBA00006190"/>
    </source>
</evidence>
<dbReference type="EMBL" id="MLAK01000594">
    <property type="protein sequence ID" value="OHT11095.1"/>
    <property type="molecule type" value="Genomic_DNA"/>
</dbReference>
<protein>
    <submittedName>
        <fullName evidence="8">Charged multivesicular body protein 6</fullName>
    </submittedName>
</protein>
<keyword evidence="4" id="KW-0967">Endosome</keyword>
<dbReference type="VEuPathDB" id="TrichDB:TRFO_04040"/>
<dbReference type="GO" id="GO:0006900">
    <property type="term" value="P:vesicle budding from membrane"/>
    <property type="evidence" value="ECO:0007669"/>
    <property type="project" value="TreeGrafter"/>
</dbReference>
<keyword evidence="9" id="KW-1185">Reference proteome</keyword>
<evidence type="ECO:0000256" key="4">
    <source>
        <dbReference type="ARBA" id="ARBA00022753"/>
    </source>
</evidence>
<dbReference type="PANTHER" id="PTHR22761">
    <property type="entry name" value="CHARGED MULTIVESICULAR BODY PROTEIN"/>
    <property type="match status" value="1"/>
</dbReference>
<name>A0A1J4KI98_9EUKA</name>
<dbReference type="OrthoDB" id="441172at2759"/>
<keyword evidence="5" id="KW-0653">Protein transport</keyword>
<reference evidence="8" key="1">
    <citation type="submission" date="2016-10" db="EMBL/GenBank/DDBJ databases">
        <authorList>
            <person name="Benchimol M."/>
            <person name="Almeida L.G."/>
            <person name="Vasconcelos A.T."/>
            <person name="Perreira-Neves A."/>
            <person name="Rosa I.A."/>
            <person name="Tasca T."/>
            <person name="Bogo M.R."/>
            <person name="de Souza W."/>
        </authorList>
    </citation>
    <scope>NUCLEOTIDE SEQUENCE [LARGE SCALE GENOMIC DNA]</scope>
    <source>
        <strain evidence="8">K</strain>
    </source>
</reference>
<comment type="caution">
    <text evidence="8">The sequence shown here is derived from an EMBL/GenBank/DDBJ whole genome shotgun (WGS) entry which is preliminary data.</text>
</comment>
<feature type="compositionally biased region" description="Low complexity" evidence="7">
    <location>
        <begin position="176"/>
        <end position="207"/>
    </location>
</feature>
<dbReference type="GO" id="GO:0015031">
    <property type="term" value="P:protein transport"/>
    <property type="evidence" value="ECO:0007669"/>
    <property type="project" value="UniProtKB-KW"/>
</dbReference>
<comment type="similarity">
    <text evidence="2">Belongs to the SNF7 family.</text>
</comment>
<dbReference type="RefSeq" id="XP_068364231.1">
    <property type="nucleotide sequence ID" value="XM_068491647.1"/>
</dbReference>
<proteinExistence type="inferred from homology"/>
<dbReference type="GeneID" id="94826351"/>
<gene>
    <name evidence="8" type="primary">chmp6</name>
    <name evidence="8" type="ORF">TRFO_04040</name>
</gene>
<evidence type="ECO:0000313" key="8">
    <source>
        <dbReference type="EMBL" id="OHT11095.1"/>
    </source>
</evidence>
<dbReference type="Proteomes" id="UP000179807">
    <property type="component" value="Unassembled WGS sequence"/>
</dbReference>
<dbReference type="AlphaFoldDB" id="A0A1J4KI98"/>
<dbReference type="InterPro" id="IPR005024">
    <property type="entry name" value="Snf7_fam"/>
</dbReference>
<feature type="region of interest" description="Disordered" evidence="7">
    <location>
        <begin position="174"/>
        <end position="207"/>
    </location>
</feature>
<feature type="region of interest" description="Disordered" evidence="7">
    <location>
        <begin position="1"/>
        <end position="20"/>
    </location>
</feature>
<dbReference type="GO" id="GO:0005771">
    <property type="term" value="C:multivesicular body"/>
    <property type="evidence" value="ECO:0007669"/>
    <property type="project" value="TreeGrafter"/>
</dbReference>
<comment type="subcellular location">
    <subcellularLocation>
        <location evidence="1">Endosome membrane</location>
    </subcellularLocation>
</comment>